<proteinExistence type="predicted"/>
<evidence type="ECO:0000313" key="1">
    <source>
        <dbReference type="EMBL" id="KAG8065285.1"/>
    </source>
</evidence>
<dbReference type="EMBL" id="JAAALK010000285">
    <property type="protein sequence ID" value="KAG8065285.1"/>
    <property type="molecule type" value="Genomic_DNA"/>
</dbReference>
<protein>
    <submittedName>
        <fullName evidence="1">Uncharacterized protein</fullName>
    </submittedName>
</protein>
<name>A0A8J5RZR0_ZIZPA</name>
<sequence length="186" mass="20369">MPTLHEFLCRLLRNTTGVAANHHIRSADYRIRARTNRRCQIRVSVSRVPAVAASASSRSGRKLQIYTIIDRIRVTVLRAVLHVALHAAEPCRAGCPHRARQARHDRSPAQQPRTAATCGCLPPRTSPLRSTPAVPGQCVAAGLLLDRPLSPCVTDMPELLADERVIVQLDAGLDMINRTAQGLEIV</sequence>
<dbReference type="AlphaFoldDB" id="A0A8J5RZR0"/>
<keyword evidence="2" id="KW-1185">Reference proteome</keyword>
<organism evidence="1 2">
    <name type="scientific">Zizania palustris</name>
    <name type="common">Northern wild rice</name>
    <dbReference type="NCBI Taxonomy" id="103762"/>
    <lineage>
        <taxon>Eukaryota</taxon>
        <taxon>Viridiplantae</taxon>
        <taxon>Streptophyta</taxon>
        <taxon>Embryophyta</taxon>
        <taxon>Tracheophyta</taxon>
        <taxon>Spermatophyta</taxon>
        <taxon>Magnoliopsida</taxon>
        <taxon>Liliopsida</taxon>
        <taxon>Poales</taxon>
        <taxon>Poaceae</taxon>
        <taxon>BOP clade</taxon>
        <taxon>Oryzoideae</taxon>
        <taxon>Oryzeae</taxon>
        <taxon>Zizaniinae</taxon>
        <taxon>Zizania</taxon>
    </lineage>
</organism>
<gene>
    <name evidence="1" type="ORF">GUJ93_ZPchr0004g38803</name>
</gene>
<evidence type="ECO:0000313" key="2">
    <source>
        <dbReference type="Proteomes" id="UP000729402"/>
    </source>
</evidence>
<reference evidence="1" key="2">
    <citation type="submission" date="2021-02" db="EMBL/GenBank/DDBJ databases">
        <authorList>
            <person name="Kimball J.A."/>
            <person name="Haas M.W."/>
            <person name="Macchietto M."/>
            <person name="Kono T."/>
            <person name="Duquette J."/>
            <person name="Shao M."/>
        </authorList>
    </citation>
    <scope>NUCLEOTIDE SEQUENCE</scope>
    <source>
        <tissue evidence="1">Fresh leaf tissue</tissue>
    </source>
</reference>
<dbReference type="Proteomes" id="UP000729402">
    <property type="component" value="Unassembled WGS sequence"/>
</dbReference>
<comment type="caution">
    <text evidence="1">The sequence shown here is derived from an EMBL/GenBank/DDBJ whole genome shotgun (WGS) entry which is preliminary data.</text>
</comment>
<reference evidence="1" key="1">
    <citation type="journal article" date="2021" name="bioRxiv">
        <title>Whole Genome Assembly and Annotation of Northern Wild Rice, Zizania palustris L., Supports a Whole Genome Duplication in the Zizania Genus.</title>
        <authorList>
            <person name="Haas M."/>
            <person name="Kono T."/>
            <person name="Macchietto M."/>
            <person name="Millas R."/>
            <person name="McGilp L."/>
            <person name="Shao M."/>
            <person name="Duquette J."/>
            <person name="Hirsch C.N."/>
            <person name="Kimball J."/>
        </authorList>
    </citation>
    <scope>NUCLEOTIDE SEQUENCE</scope>
    <source>
        <tissue evidence="1">Fresh leaf tissue</tissue>
    </source>
</reference>
<dbReference type="OrthoDB" id="585373at2759"/>
<accession>A0A8J5RZR0</accession>